<dbReference type="Pfam" id="PF00135">
    <property type="entry name" value="COesterase"/>
    <property type="match status" value="1"/>
</dbReference>
<dbReference type="AlphaFoldDB" id="A0A242K4C8"/>
<proteinExistence type="inferred from homology"/>
<feature type="region of interest" description="Disordered" evidence="4">
    <location>
        <begin position="23"/>
        <end position="43"/>
    </location>
</feature>
<name>A0A242K4C8_9ENTE</name>
<accession>A0A242K4C8</accession>
<organism evidence="6">
    <name type="scientific">Candidatus Enterococcus clewellii</name>
    <dbReference type="NCBI Taxonomy" id="1834193"/>
    <lineage>
        <taxon>Bacteria</taxon>
        <taxon>Bacillati</taxon>
        <taxon>Bacillota</taxon>
        <taxon>Bacilli</taxon>
        <taxon>Lactobacillales</taxon>
        <taxon>Enterococcaceae</taxon>
        <taxon>Enterococcus</taxon>
    </lineage>
</organism>
<dbReference type="EC" id="3.1.1.-" evidence="3"/>
<dbReference type="EMBL" id="NGMM01000004">
    <property type="protein sequence ID" value="OTP14380.1"/>
    <property type="molecule type" value="Genomic_DNA"/>
</dbReference>
<dbReference type="PROSITE" id="PS51257">
    <property type="entry name" value="PROKAR_LIPOPROTEIN"/>
    <property type="match status" value="1"/>
</dbReference>
<evidence type="ECO:0000256" key="4">
    <source>
        <dbReference type="SAM" id="MobiDB-lite"/>
    </source>
</evidence>
<feature type="domain" description="Carboxylesterase type B" evidence="5">
    <location>
        <begin position="48"/>
        <end position="366"/>
    </location>
</feature>
<evidence type="ECO:0000256" key="1">
    <source>
        <dbReference type="ARBA" id="ARBA00005964"/>
    </source>
</evidence>
<evidence type="ECO:0000256" key="3">
    <source>
        <dbReference type="RuleBase" id="RU361235"/>
    </source>
</evidence>
<dbReference type="InterPro" id="IPR029058">
    <property type="entry name" value="AB_hydrolase_fold"/>
</dbReference>
<gene>
    <name evidence="6" type="ORF">A5888_002481</name>
</gene>
<comment type="similarity">
    <text evidence="1 3">Belongs to the type-B carboxylesterase/lipase family.</text>
</comment>
<feature type="compositionally biased region" description="Low complexity" evidence="4">
    <location>
        <begin position="26"/>
        <end position="38"/>
    </location>
</feature>
<dbReference type="InterPro" id="IPR050309">
    <property type="entry name" value="Type-B_Carboxylest/Lipase"/>
</dbReference>
<comment type="caution">
    <text evidence="6">The sequence shown here is derived from an EMBL/GenBank/DDBJ whole genome shotgun (WGS) entry which is preliminary data.</text>
</comment>
<dbReference type="GO" id="GO:0016787">
    <property type="term" value="F:hydrolase activity"/>
    <property type="evidence" value="ECO:0007669"/>
    <property type="project" value="UniProtKB-KW"/>
</dbReference>
<dbReference type="InterPro" id="IPR002018">
    <property type="entry name" value="CarbesteraseB"/>
</dbReference>
<keyword evidence="2 3" id="KW-0378">Hydrolase</keyword>
<sequence length="593" mass="64411">MKKLKQMKWVALVGTVVLIGGCSQRGKTGSESSTTAAETSKEEAVSVVRETAFGKVKGLEEENALVWLGVPYGGDTSGENRWKAPTDPEPWTDELDVSEAGSLALQAGADGVTGSEDALNLDIYRPNNEKEKLPVLVYVHGGNNQTGNAQEISGRSFVAGQDAVVVSVNYRLGALGFNPLPALKTGSDEENSGNYTMLDLAKSLDWVRENISNFGGDSDNVTIAGFSAGGRDVMAMLISPIFEGKFDKAVSFSGGMTIADEEKSQEVFAEAIAPLVVEDKVKKNEEEARSWLLTSAEEVKDYLYELDGDRLVGLMGNAGIRMSVFPHLYNDGTVLPKEGFDTINYNSVPLLMLTGEQEFSLFGRFDPYFGEYVGDGSIDTNKDISSQYDFVNKYGGQLYSLFNLEDSAQKMSANYSAPIYGMEILFGENADAVSEEMAKLGSFHGVFVPLLDTDSQNYAGLVTDSYTSKGAKQLSAMFQKYLYAFISNGEPNGEDLPEWTAWEKGADENILFLDADKETATAEMGKKDFDYEQVLDAIKKDDSITEDQKKTLLSKVCLLYTSRSIDIQGGGITEAIISICSSYRVNGHVGGIT</sequence>
<dbReference type="PANTHER" id="PTHR11559">
    <property type="entry name" value="CARBOXYLESTERASE"/>
    <property type="match status" value="1"/>
</dbReference>
<evidence type="ECO:0000256" key="2">
    <source>
        <dbReference type="ARBA" id="ARBA00022801"/>
    </source>
</evidence>
<dbReference type="InterPro" id="IPR019826">
    <property type="entry name" value="Carboxylesterase_B_AS"/>
</dbReference>
<dbReference type="Gene3D" id="3.40.50.1820">
    <property type="entry name" value="alpha/beta hydrolase"/>
    <property type="match status" value="1"/>
</dbReference>
<evidence type="ECO:0000313" key="6">
    <source>
        <dbReference type="EMBL" id="OTP14380.1"/>
    </source>
</evidence>
<reference evidence="6" key="1">
    <citation type="submission" date="2017-05" db="EMBL/GenBank/DDBJ databases">
        <title>The Genome Sequence of Enterococcus sp. 9E7_DIV0242.</title>
        <authorList>
            <consortium name="The Broad Institute Genomics Platform"/>
            <consortium name="The Broad Institute Genomic Center for Infectious Diseases"/>
            <person name="Earl A."/>
            <person name="Manson A."/>
            <person name="Schwartman J."/>
            <person name="Gilmore M."/>
            <person name="Abouelleil A."/>
            <person name="Cao P."/>
            <person name="Chapman S."/>
            <person name="Cusick C."/>
            <person name="Shea T."/>
            <person name="Young S."/>
            <person name="Neafsey D."/>
            <person name="Nusbaum C."/>
            <person name="Birren B."/>
        </authorList>
    </citation>
    <scope>NUCLEOTIDE SEQUENCE [LARGE SCALE GENOMIC DNA]</scope>
    <source>
        <strain evidence="6">9E7_DIV0242</strain>
    </source>
</reference>
<dbReference type="SUPFAM" id="SSF53474">
    <property type="entry name" value="alpha/beta-Hydrolases"/>
    <property type="match status" value="1"/>
</dbReference>
<dbReference type="PROSITE" id="PS00122">
    <property type="entry name" value="CARBOXYLESTERASE_B_1"/>
    <property type="match status" value="1"/>
</dbReference>
<protein>
    <recommendedName>
        <fullName evidence="3">Carboxylic ester hydrolase</fullName>
        <ecNumber evidence="3">3.1.1.-</ecNumber>
    </recommendedName>
</protein>
<evidence type="ECO:0000259" key="5">
    <source>
        <dbReference type="Pfam" id="PF00135"/>
    </source>
</evidence>